<accession>A0A0W4ZBF6</accession>
<dbReference type="Proteomes" id="UP000054454">
    <property type="component" value="Unassembled WGS sequence"/>
</dbReference>
<dbReference type="VEuPathDB" id="FungiDB:T552_03458"/>
<dbReference type="GeneID" id="28938163"/>
<protein>
    <recommendedName>
        <fullName evidence="1">tRNA (32-2'-O)-methyltransferase regulator THADA-like C-terminal TPR repeats region domain-containing protein</fullName>
    </recommendedName>
</protein>
<dbReference type="EMBL" id="LFVZ01000017">
    <property type="protein sequence ID" value="KTW25598.1"/>
    <property type="molecule type" value="Genomic_DNA"/>
</dbReference>
<dbReference type="Pfam" id="PF25151">
    <property type="entry name" value="TPR_Trm732_C"/>
    <property type="match status" value="1"/>
</dbReference>
<dbReference type="RefSeq" id="XP_018224213.1">
    <property type="nucleotide sequence ID" value="XM_018371960.1"/>
</dbReference>
<keyword evidence="3" id="KW-1185">Reference proteome</keyword>
<gene>
    <name evidence="2" type="ORF">T552_03458</name>
</gene>
<sequence>MLSETFFSKYPKLREYLLKQLKYHVSHLDNYNENNVYIGLNPILTLILYLEVTMDCSNNEWIGMDKFRPFLDHCSKIHI</sequence>
<evidence type="ECO:0000313" key="3">
    <source>
        <dbReference type="Proteomes" id="UP000054454"/>
    </source>
</evidence>
<proteinExistence type="predicted"/>
<organism evidence="2 3">
    <name type="scientific">Pneumocystis carinii (strain B80)</name>
    <name type="common">Rat pneumocystis pneumonia agent</name>
    <name type="synonym">Pneumocystis carinii f. sp. carinii</name>
    <dbReference type="NCBI Taxonomy" id="1408658"/>
    <lineage>
        <taxon>Eukaryota</taxon>
        <taxon>Fungi</taxon>
        <taxon>Dikarya</taxon>
        <taxon>Ascomycota</taxon>
        <taxon>Taphrinomycotina</taxon>
        <taxon>Pneumocystomycetes</taxon>
        <taxon>Pneumocystaceae</taxon>
        <taxon>Pneumocystis</taxon>
    </lineage>
</organism>
<evidence type="ECO:0000259" key="1">
    <source>
        <dbReference type="Pfam" id="PF25151"/>
    </source>
</evidence>
<feature type="domain" description="tRNA (32-2'-O)-methyltransferase regulator THADA-like C-terminal TPR repeats region" evidence="1">
    <location>
        <begin position="3"/>
        <end position="78"/>
    </location>
</feature>
<dbReference type="InterPro" id="IPR056842">
    <property type="entry name" value="THADA-like_TPR_C"/>
</dbReference>
<name>A0A0W4ZBF6_PNEC8</name>
<comment type="caution">
    <text evidence="2">The sequence shown here is derived from an EMBL/GenBank/DDBJ whole genome shotgun (WGS) entry which is preliminary data.</text>
</comment>
<evidence type="ECO:0000313" key="2">
    <source>
        <dbReference type="EMBL" id="KTW25598.1"/>
    </source>
</evidence>
<dbReference type="OrthoDB" id="73997at2759"/>
<dbReference type="AlphaFoldDB" id="A0A0W4ZBF6"/>
<reference evidence="3" key="1">
    <citation type="journal article" date="2016" name="Nat. Commun.">
        <title>Genome analysis of three Pneumocystis species reveals adaptation mechanisms to life exclusively in mammalian hosts.</title>
        <authorList>
            <person name="Ma L."/>
            <person name="Chen Z."/>
            <person name="Huang D.W."/>
            <person name="Kutty G."/>
            <person name="Ishihara M."/>
            <person name="Wang H."/>
            <person name="Abouelleil A."/>
            <person name="Bishop L."/>
            <person name="Davey E."/>
            <person name="Deng R."/>
            <person name="Deng X."/>
            <person name="Fan L."/>
            <person name="Fantoni G."/>
            <person name="Fitzgerald M."/>
            <person name="Gogineni E."/>
            <person name="Goldberg J.M."/>
            <person name="Handley G."/>
            <person name="Hu X."/>
            <person name="Huber C."/>
            <person name="Jiao X."/>
            <person name="Jones K."/>
            <person name="Levin J.Z."/>
            <person name="Liu Y."/>
            <person name="Macdonald P."/>
            <person name="Melnikov A."/>
            <person name="Raley C."/>
            <person name="Sassi M."/>
            <person name="Sherman B.T."/>
            <person name="Song X."/>
            <person name="Sykes S."/>
            <person name="Tran B."/>
            <person name="Walsh L."/>
            <person name="Xia Y."/>
            <person name="Yang J."/>
            <person name="Young S."/>
            <person name="Zeng Q."/>
            <person name="Zheng X."/>
            <person name="Stephens R."/>
            <person name="Nusbaum C."/>
            <person name="Birren B.W."/>
            <person name="Azadi P."/>
            <person name="Lempicki R.A."/>
            <person name="Cuomo C.A."/>
            <person name="Kovacs J.A."/>
        </authorList>
    </citation>
    <scope>NUCLEOTIDE SEQUENCE [LARGE SCALE GENOMIC DNA]</scope>
    <source>
        <strain evidence="3">B80</strain>
    </source>
</reference>